<name>A0ABN6ZG79_9FIRM</name>
<sequence length="50" mass="6168">MVYSIFKNHRLLKILYIIGVNEHDYPTYHTKLMLWPRVIFIWHEANEPRA</sequence>
<protein>
    <submittedName>
        <fullName evidence="1">Uncharacterized protein</fullName>
    </submittedName>
</protein>
<reference evidence="1" key="1">
    <citation type="journal article" date="2024" name="Int. J. Syst. Evol. Microbiol.">
        <title>Turicibacter faecis sp. nov., isolated from faeces of heart failure mouse model.</title>
        <authorList>
            <person name="Imamura Y."/>
            <person name="Motooka D."/>
            <person name="Nakajima Y."/>
            <person name="Ito S."/>
            <person name="Kitakaze M."/>
            <person name="Iida T."/>
            <person name="Nakamura S."/>
        </authorList>
    </citation>
    <scope>NUCLEOTIDE SEQUENCE</scope>
    <source>
        <strain evidence="1">TC023</strain>
    </source>
</reference>
<evidence type="ECO:0000313" key="1">
    <source>
        <dbReference type="EMBL" id="BEH90387.1"/>
    </source>
</evidence>
<accession>A0ABN6ZG79</accession>
<organism evidence="1 2">
    <name type="scientific">Turicibacter faecis</name>
    <dbReference type="NCBI Taxonomy" id="2963365"/>
    <lineage>
        <taxon>Bacteria</taxon>
        <taxon>Bacillati</taxon>
        <taxon>Bacillota</taxon>
        <taxon>Erysipelotrichia</taxon>
        <taxon>Erysipelotrichales</taxon>
        <taxon>Turicibacteraceae</taxon>
        <taxon>Turicibacter</taxon>
    </lineage>
</organism>
<proteinExistence type="predicted"/>
<dbReference type="EMBL" id="AP028127">
    <property type="protein sequence ID" value="BEH90387.1"/>
    <property type="molecule type" value="Genomic_DNA"/>
</dbReference>
<dbReference type="Proteomes" id="UP001432099">
    <property type="component" value="Chromosome"/>
</dbReference>
<gene>
    <name evidence="1" type="ORF">T23_04890</name>
</gene>
<evidence type="ECO:0000313" key="2">
    <source>
        <dbReference type="Proteomes" id="UP001432099"/>
    </source>
</evidence>
<keyword evidence="2" id="KW-1185">Reference proteome</keyword>